<dbReference type="PANTHER" id="PTHR11225:SF4">
    <property type="entry name" value="NUCLEAR PORE COMPLEX PROTEIN NUP93"/>
    <property type="match status" value="1"/>
</dbReference>
<evidence type="ECO:0000256" key="4">
    <source>
        <dbReference type="ARBA" id="ARBA00023242"/>
    </source>
</evidence>
<keyword evidence="4 5" id="KW-0539">Nucleus</keyword>
<dbReference type="InterPro" id="IPR007231">
    <property type="entry name" value="Nucleoporin_int_Nup93/Nic96"/>
</dbReference>
<organism evidence="6 7">
    <name type="scientific">Paralvinella palmiformis</name>
    <dbReference type="NCBI Taxonomy" id="53620"/>
    <lineage>
        <taxon>Eukaryota</taxon>
        <taxon>Metazoa</taxon>
        <taxon>Spiralia</taxon>
        <taxon>Lophotrochozoa</taxon>
        <taxon>Annelida</taxon>
        <taxon>Polychaeta</taxon>
        <taxon>Sedentaria</taxon>
        <taxon>Canalipalpata</taxon>
        <taxon>Terebellida</taxon>
        <taxon>Terebelliformia</taxon>
        <taxon>Alvinellidae</taxon>
        <taxon>Paralvinella</taxon>
    </lineage>
</organism>
<sequence>MDIDVGFGDLVQQAQQLTADMDSGMRLPRIERNLTQLRDAAVRMAAHVPLVSQDSANVNASVLLGSRGFDVQKVSQKLESLSSAKTFEPLEPVRDTDIYGFLKNERENALLTAIEQTRKNTLEEAEQRHWETMENEWEREKQKILNALVGSGQADFDFSVESEQSILSENINMQGRTMLDDVEMAYSRQIYMYNEQVIQGGMKPSLVNLCAEMASTLDDQNVSDLWSVVQHMTDVPVSTSDNIVKTRSSRTMKTAFVSQALKYLEKSYVKYITTMVYSNLQKAQLGGIPGTYNLVRSFLNVHLQQSTPGLEDGTVENHPVWAMIYYCLRCGDLSAARQVMTPVQQHLEEFPRFFQEYMTSEDHRLSTNSEREIRLKYKSSIRNSTDPYKRACYCVIGHCDQKDDHTDVIISTDDYLWLKLHQLHVEDEDGDELTEDRLTLTQLQVMLLEEYGESHFHAYQQPYLYFRVLFLSGQFEAAIEFLSRIDRLRCHTVHVALVLYEMGLLLTPHSIQAQLLSRESSDPDPLRRLNFARLIMMYTRKFEVTDPREALQYFYFLRDLKTYQGDNLFMSCVSELVLETREFDMLLGQLNKDGSRRPGVIDKFNLDTDKIIELVARDTENKGLLEDAVRLYDLAQNTEKVLELMNKLLTQVLSQPPAPQSNKDRLKQLALAIAQRYRELGQEGSRHTTSTFHLLLDLMTFFDLYHTNKYEQACSVIQELNLLPFKVEDVEQKVNAFRSYSDEIRRSLPDILLATMTILYTQYRNTKTAGSPLVGILGKVQGGGKQTYINYLRSQAQALIKFAGMLPYRMPGDTNARLVQIEVLMN</sequence>
<dbReference type="AlphaFoldDB" id="A0AAD9J1L9"/>
<evidence type="ECO:0000256" key="3">
    <source>
        <dbReference type="ARBA" id="ARBA00023132"/>
    </source>
</evidence>
<accession>A0AAD9J1L9</accession>
<evidence type="ECO:0000256" key="5">
    <source>
        <dbReference type="RuleBase" id="RU364035"/>
    </source>
</evidence>
<evidence type="ECO:0000256" key="2">
    <source>
        <dbReference type="ARBA" id="ARBA00010186"/>
    </source>
</evidence>
<evidence type="ECO:0000313" key="7">
    <source>
        <dbReference type="Proteomes" id="UP001208570"/>
    </source>
</evidence>
<keyword evidence="5" id="KW-0811">Translocation</keyword>
<dbReference type="GO" id="GO:0017056">
    <property type="term" value="F:structural constituent of nuclear pore"/>
    <property type="evidence" value="ECO:0007669"/>
    <property type="project" value="InterPro"/>
</dbReference>
<keyword evidence="3 5" id="KW-0906">Nuclear pore complex</keyword>
<keyword evidence="5" id="KW-0813">Transport</keyword>
<comment type="caution">
    <text evidence="6">The sequence shown here is derived from an EMBL/GenBank/DDBJ whole genome shotgun (WGS) entry which is preliminary data.</text>
</comment>
<dbReference type="EMBL" id="JAODUP010000721">
    <property type="protein sequence ID" value="KAK2144899.1"/>
    <property type="molecule type" value="Genomic_DNA"/>
</dbReference>
<name>A0AAD9J1L9_9ANNE</name>
<dbReference type="GO" id="GO:0006606">
    <property type="term" value="P:protein import into nucleus"/>
    <property type="evidence" value="ECO:0007669"/>
    <property type="project" value="TreeGrafter"/>
</dbReference>
<keyword evidence="5" id="KW-0509">mRNA transport</keyword>
<dbReference type="GO" id="GO:0016973">
    <property type="term" value="P:poly(A)+ mRNA export from nucleus"/>
    <property type="evidence" value="ECO:0007669"/>
    <property type="project" value="TreeGrafter"/>
</dbReference>
<keyword evidence="5" id="KW-0472">Membrane</keyword>
<comment type="similarity">
    <text evidence="2 5">Belongs to the nucleoporin interacting component (NIC) family.</text>
</comment>
<dbReference type="GO" id="GO:0005643">
    <property type="term" value="C:nuclear pore"/>
    <property type="evidence" value="ECO:0007669"/>
    <property type="project" value="UniProtKB-SubCell"/>
</dbReference>
<reference evidence="6" key="1">
    <citation type="journal article" date="2023" name="Mol. Biol. Evol.">
        <title>Third-Generation Sequencing Reveals the Adaptive Role of the Epigenome in Three Deep-Sea Polychaetes.</title>
        <authorList>
            <person name="Perez M."/>
            <person name="Aroh O."/>
            <person name="Sun Y."/>
            <person name="Lan Y."/>
            <person name="Juniper S.K."/>
            <person name="Young C.R."/>
            <person name="Angers B."/>
            <person name="Qian P.Y."/>
        </authorList>
    </citation>
    <scope>NUCLEOTIDE SEQUENCE</scope>
    <source>
        <strain evidence="6">P08H-3</strain>
    </source>
</reference>
<dbReference type="Pfam" id="PF04097">
    <property type="entry name" value="Nic96"/>
    <property type="match status" value="1"/>
</dbReference>
<proteinExistence type="inferred from homology"/>
<keyword evidence="5" id="KW-0653">Protein transport</keyword>
<evidence type="ECO:0000256" key="1">
    <source>
        <dbReference type="ARBA" id="ARBA00004567"/>
    </source>
</evidence>
<evidence type="ECO:0000313" key="6">
    <source>
        <dbReference type="EMBL" id="KAK2144899.1"/>
    </source>
</evidence>
<gene>
    <name evidence="6" type="ORF">LSH36_721g01052</name>
</gene>
<dbReference type="Proteomes" id="UP001208570">
    <property type="component" value="Unassembled WGS sequence"/>
</dbReference>
<keyword evidence="7" id="KW-1185">Reference proteome</keyword>
<comment type="subcellular location">
    <subcellularLocation>
        <location evidence="1 5">Nucleus</location>
        <location evidence="1 5">Nuclear pore complex</location>
    </subcellularLocation>
</comment>
<dbReference type="PANTHER" id="PTHR11225">
    <property type="entry name" value="NUCLEAR PORE COMPLEX PROTEIN NUP93 NUCLEOPORIN NUP93 DEAD EYE PROTEIN"/>
    <property type="match status" value="1"/>
</dbReference>
<protein>
    <recommendedName>
        <fullName evidence="5">Nuclear pore protein</fullName>
    </recommendedName>
</protein>